<evidence type="ECO:0000313" key="4">
    <source>
        <dbReference type="Proteomes" id="UP000092177"/>
    </source>
</evidence>
<accession>H1W5P7</accession>
<dbReference type="HOGENOM" id="CLU_2497775_0_0_1"/>
<sequence length="86" mass="9425">MYWFRAAVLHNHCVLGTQWSTVSRNSPTDCNPPCQGNLDTDQRVLGSRCSAAEFMLEQSGLPSTQVTTVLLRSPIVAVKRCSTGDL</sequence>
<dbReference type="AlphaFoldDB" id="H1W5P7"/>
<dbReference type="EMBL" id="CACQ02010178">
    <property type="protein sequence ID" value="CCF47811.1"/>
    <property type="molecule type" value="Genomic_DNA"/>
</dbReference>
<reference evidence="1" key="1">
    <citation type="submission" date="2011-12" db="EMBL/GenBank/DDBJ databases">
        <title>The genome sequence of Colletotrichum higginsianum IMI 34906.</title>
        <authorList>
            <person name="Ma L.-J."/>
            <person name="O'Connell R."/>
            <person name="van Themaat E.V.L."/>
            <person name="Stueber K."/>
            <person name="Young S.K."/>
            <person name="Zeng Q."/>
            <person name="Gargeya S."/>
            <person name="Fitzgerald M."/>
            <person name="Haas B."/>
            <person name="Abouelleil A."/>
            <person name="Alvarado L."/>
            <person name="Arachchi H.M."/>
            <person name="Berlin A."/>
            <person name="Chapman S.B."/>
            <person name="Gearin G."/>
            <person name="Goldberg J."/>
            <person name="Griggs A."/>
            <person name="Gujja S."/>
            <person name="Hansen M."/>
            <person name="Heiman D."/>
            <person name="Howarth C."/>
            <person name="Larimer J."/>
            <person name="Lui A."/>
            <person name="MacDonald P.J.P."/>
            <person name="McCowen C."/>
            <person name="Montmayeur A."/>
            <person name="Murphy C."/>
            <person name="Neiman D."/>
            <person name="Pearson M."/>
            <person name="Priest M."/>
            <person name="Roberts A."/>
            <person name="Saif S."/>
            <person name="Shea T."/>
            <person name="Sisk P."/>
            <person name="Stolte C."/>
            <person name="Sykes S."/>
            <person name="Wortman J."/>
            <person name="Nusbaum C."/>
            <person name="Birren B."/>
        </authorList>
    </citation>
    <scope>NUCLEOTIDE SEQUENCE</scope>
    <source>
        <strain evidence="1">IMI 349063</strain>
    </source>
</reference>
<reference evidence="3" key="2">
    <citation type="journal article" date="2012" name="Nat. Genet.">
        <title>Lifestyle transitions in plant pathogenic Colletotrichum fungi deciphered by genome and transcriptome analyses.</title>
        <authorList>
            <person name="O'Connell R.J."/>
            <person name="Thon M.R."/>
            <person name="Hacquard S."/>
            <person name="Amyotte S.G."/>
            <person name="Kleemann J."/>
            <person name="Torres M.F."/>
            <person name="Damm U."/>
            <person name="Buiate E.A."/>
            <person name="Epstein L."/>
            <person name="Alkan N."/>
            <person name="Altmueller J."/>
            <person name="Alvarado-Balderrama L."/>
            <person name="Bauser C.A."/>
            <person name="Becker C."/>
            <person name="Birren B.W."/>
            <person name="Chen Z."/>
            <person name="Choi J."/>
            <person name="Crouch J.A."/>
            <person name="Duvick J.P."/>
            <person name="Farman M.A."/>
            <person name="Gan P."/>
            <person name="Heiman D."/>
            <person name="Henrissat B."/>
            <person name="Howard R.J."/>
            <person name="Kabbage M."/>
            <person name="Koch C."/>
            <person name="Kracher B."/>
            <person name="Kubo Y."/>
            <person name="Law A.D."/>
            <person name="Lebrun M.-H."/>
            <person name="Lee Y.-H."/>
            <person name="Miyara I."/>
            <person name="Moore N."/>
            <person name="Neumann U."/>
            <person name="Nordstroem K."/>
            <person name="Panaccione D.G."/>
            <person name="Panstruga R."/>
            <person name="Place M."/>
            <person name="Proctor R.H."/>
            <person name="Prusky D."/>
            <person name="Rech G."/>
            <person name="Reinhardt R."/>
            <person name="Rollins J.A."/>
            <person name="Rounsley S."/>
            <person name="Schardl C.L."/>
            <person name="Schwartz D.C."/>
            <person name="Shenoy N."/>
            <person name="Shirasu K."/>
            <person name="Sikhakolli U.R."/>
            <person name="Stueber K."/>
            <person name="Sukno S.A."/>
            <person name="Sweigard J.A."/>
            <person name="Takano Y."/>
            <person name="Takahara H."/>
            <person name="Trail F."/>
            <person name="van der Does H.C."/>
            <person name="Voll L.M."/>
            <person name="Will I."/>
            <person name="Young S."/>
            <person name="Zeng Q."/>
            <person name="Zhang J."/>
            <person name="Zhou S."/>
            <person name="Dickman M.B."/>
            <person name="Schulze-Lefert P."/>
            <person name="Ver Loren van Themaat E."/>
            <person name="Ma L.-J."/>
            <person name="Vaillancourt L.J."/>
        </authorList>
    </citation>
    <scope>NUCLEOTIDE SEQUENCE [LARGE SCALE GENOMIC DNA]</scope>
    <source>
        <strain evidence="3">IMI 349063</strain>
    </source>
</reference>
<reference evidence="4" key="4">
    <citation type="journal article" date="2017" name="BMC Genomics">
        <title>Gapless genome assembly of Colletotrichum higginsianum reveals chromosome structure and association of transposable elements with secondary metabolite gene clusters.</title>
        <authorList>
            <person name="Dallery J.-F."/>
            <person name="Lapalu N."/>
            <person name="Zampounis A."/>
            <person name="Pigne S."/>
            <person name="Luyten I."/>
            <person name="Amselem J."/>
            <person name="Wittenberg A.H.J."/>
            <person name="Zhou S."/>
            <person name="de Queiroz M.V."/>
            <person name="Robin G.P."/>
            <person name="Auger A."/>
            <person name="Hainaut M."/>
            <person name="Henrissat B."/>
            <person name="Kim K.-T."/>
            <person name="Lee Y.-H."/>
            <person name="Lespinet O."/>
            <person name="Schwartz D.C."/>
            <person name="Thon M.R."/>
            <person name="O'Connell R.J."/>
        </authorList>
    </citation>
    <scope>NUCLEOTIDE SEQUENCE [LARGE SCALE GENOMIC DNA]</scope>
    <source>
        <strain evidence="4">IMI 349063</strain>
    </source>
</reference>
<reference evidence="2" key="3">
    <citation type="submission" date="2016-02" db="EMBL/GenBank/DDBJ databases">
        <title>Resequencing and annotation of the Colletotrichum higginsianum genome.</title>
        <authorList>
            <person name="O'Connell R."/>
            <person name="Zambounis A."/>
            <person name="Thon M."/>
            <person name="Dallery J.-F."/>
        </authorList>
    </citation>
    <scope>NUCLEOTIDE SEQUENCE [LARGE SCALE GENOMIC DNA]</scope>
    <source>
        <strain evidence="2">IMI 349063</strain>
    </source>
</reference>
<dbReference type="RefSeq" id="XP_018161329.1">
    <property type="nucleotide sequence ID" value="XM_018300083.1"/>
</dbReference>
<evidence type="ECO:0000313" key="1">
    <source>
        <dbReference type="EMBL" id="CCF47811.1"/>
    </source>
</evidence>
<dbReference type="Proteomes" id="UP000092177">
    <property type="component" value="Chromosome 3"/>
</dbReference>
<proteinExistence type="predicted"/>
<protein>
    <submittedName>
        <fullName evidence="1">Uncharacterized protein</fullName>
    </submittedName>
</protein>
<dbReference type="GeneID" id="28864190"/>
<name>H1W5P7_COLHI</name>
<keyword evidence="4" id="KW-1185">Reference proteome</keyword>
<dbReference type="Proteomes" id="UP000007174">
    <property type="component" value="Unassembled WGS sequence"/>
</dbReference>
<dbReference type="KEGG" id="chig:CH63R_05108"/>
<evidence type="ECO:0000313" key="3">
    <source>
        <dbReference type="Proteomes" id="UP000007174"/>
    </source>
</evidence>
<dbReference type="EMBL" id="LTAN01000003">
    <property type="protein sequence ID" value="OBR12812.1"/>
    <property type="molecule type" value="Genomic_DNA"/>
</dbReference>
<dbReference type="VEuPathDB" id="FungiDB:CH63R_05108"/>
<evidence type="ECO:0000313" key="2">
    <source>
        <dbReference type="EMBL" id="OBR12812.1"/>
    </source>
</evidence>
<organism evidence="1 3">
    <name type="scientific">Colletotrichum higginsianum (strain IMI 349063)</name>
    <name type="common">Crucifer anthracnose fungus</name>
    <dbReference type="NCBI Taxonomy" id="759273"/>
    <lineage>
        <taxon>Eukaryota</taxon>
        <taxon>Fungi</taxon>
        <taxon>Dikarya</taxon>
        <taxon>Ascomycota</taxon>
        <taxon>Pezizomycotina</taxon>
        <taxon>Sordariomycetes</taxon>
        <taxon>Hypocreomycetidae</taxon>
        <taxon>Glomerellales</taxon>
        <taxon>Glomerellaceae</taxon>
        <taxon>Colletotrichum</taxon>
        <taxon>Colletotrichum destructivum species complex</taxon>
    </lineage>
</organism>
<gene>
    <name evidence="1" type="ORF">CH063_04290</name>
    <name evidence="2" type="ORF">CH63R_05108</name>
</gene>